<dbReference type="Proteomes" id="UP001149090">
    <property type="component" value="Unassembled WGS sequence"/>
</dbReference>
<dbReference type="InterPro" id="IPR027523">
    <property type="entry name" value="CLU_prot"/>
</dbReference>
<accession>A0A9Q0RC48</accession>
<comment type="caution">
    <text evidence="6">The sequence shown here is derived from an EMBL/GenBank/DDBJ whole genome shotgun (WGS) entry which is preliminary data.</text>
</comment>
<dbReference type="PROSITE" id="PS50005">
    <property type="entry name" value="TPR"/>
    <property type="match status" value="1"/>
</dbReference>
<dbReference type="GO" id="GO:0005737">
    <property type="term" value="C:cytoplasm"/>
    <property type="evidence" value="ECO:0007669"/>
    <property type="project" value="TreeGrafter"/>
</dbReference>
<dbReference type="Pfam" id="PF12807">
    <property type="entry name" value="eIF3_p135"/>
    <property type="match status" value="1"/>
</dbReference>
<dbReference type="InterPro" id="IPR011993">
    <property type="entry name" value="PH-like_dom_sf"/>
</dbReference>
<dbReference type="PANTHER" id="PTHR12601">
    <property type="entry name" value="EUKARYOTIC TRANSLATION INITIATION FACTOR 3 SUBUNIT EIF-3"/>
    <property type="match status" value="1"/>
</dbReference>
<evidence type="ECO:0000313" key="7">
    <source>
        <dbReference type="Proteomes" id="UP001149090"/>
    </source>
</evidence>
<proteinExistence type="predicted"/>
<dbReference type="InterPro" id="IPR001849">
    <property type="entry name" value="PH_domain"/>
</dbReference>
<dbReference type="InterPro" id="IPR011990">
    <property type="entry name" value="TPR-like_helical_dom_sf"/>
</dbReference>
<dbReference type="InterPro" id="IPR025697">
    <property type="entry name" value="CLU_dom"/>
</dbReference>
<name>A0A9Q0RC48_ANAIG</name>
<feature type="domain" description="PH" evidence="4">
    <location>
        <begin position="5"/>
        <end position="106"/>
    </location>
</feature>
<dbReference type="SMART" id="SM00233">
    <property type="entry name" value="PH"/>
    <property type="match status" value="1"/>
</dbReference>
<evidence type="ECO:0000313" key="6">
    <source>
        <dbReference type="EMBL" id="KAJ5074966.1"/>
    </source>
</evidence>
<feature type="compositionally biased region" description="Low complexity" evidence="3">
    <location>
        <begin position="135"/>
        <end position="153"/>
    </location>
</feature>
<dbReference type="Pfam" id="PF13424">
    <property type="entry name" value="TPR_12"/>
    <property type="match status" value="1"/>
</dbReference>
<feature type="domain" description="Clu" evidence="5">
    <location>
        <begin position="157"/>
        <end position="423"/>
    </location>
</feature>
<dbReference type="Pfam" id="PF13236">
    <property type="entry name" value="CLU"/>
    <property type="match status" value="1"/>
</dbReference>
<evidence type="ECO:0000259" key="4">
    <source>
        <dbReference type="PROSITE" id="PS50003"/>
    </source>
</evidence>
<keyword evidence="2" id="KW-0802">TPR repeat</keyword>
<dbReference type="InterPro" id="IPR033646">
    <property type="entry name" value="CLU-central"/>
</dbReference>
<keyword evidence="1" id="KW-0963">Cytoplasm</keyword>
<organism evidence="6 7">
    <name type="scientific">Anaeramoeba ignava</name>
    <name type="common">Anaerobic marine amoeba</name>
    <dbReference type="NCBI Taxonomy" id="1746090"/>
    <lineage>
        <taxon>Eukaryota</taxon>
        <taxon>Metamonada</taxon>
        <taxon>Anaeramoebidae</taxon>
        <taxon>Anaeramoeba</taxon>
    </lineage>
</organism>
<dbReference type="SUPFAM" id="SSF48452">
    <property type="entry name" value="TPR-like"/>
    <property type="match status" value="2"/>
</dbReference>
<dbReference type="InterPro" id="IPR019734">
    <property type="entry name" value="TPR_rpt"/>
</dbReference>
<dbReference type="OMA" id="FAAECCY"/>
<evidence type="ECO:0000259" key="5">
    <source>
        <dbReference type="PROSITE" id="PS51823"/>
    </source>
</evidence>
<keyword evidence="7" id="KW-1185">Reference proteome</keyword>
<dbReference type="Pfam" id="PF00169">
    <property type="entry name" value="PH"/>
    <property type="match status" value="1"/>
</dbReference>
<sequence length="1179" mass="137299">MEEKQIEFSGFLFQKAVFNRWNKRFVKLTKNGKLLIFKDKNDTKTKHEMDVTNYEVKTVPVSKFKKQNVFFLGMNISKGKKKKIYFSCSSEKEKNDWLEMINNVLHKRQDNYRPSLSLKSLQSLSPSSIKLHYSKQQNNQNNQSTTVSPTSTSKTALDYTDDESEFGQEVPNFIEDEMDWNETLRLLLQQLPPQRTYEKFYEIHENVQHEISILQLLGNFLHTAAYCAQILIDEYPLKKSQKIIKPIFNENCDPKQKNFLMEKEHFEEDQIPGIQYETSNMIFRFYHRYPGKLESTELSMKMANHLVQNGKFIQEANIIGVYVPLQCIVDYKGFRIHVSAQLPNNKRRVKLGEVVSPKIKKKLKDLLQKYCLNLDMENVDLLEVLEISENEIYLLNVEQLFPTEKFNYEDPIINLLKKDLEKEEYKMVSRIRPELLRKIGKIRMKNIDNEKNIDISQFARDHLYSYSLPKFISKMDNLEVIVVDSQKLKDQLHLHGINIRHLGVLANLTKIPHVRQLLVIEMIARVCKKSLYEQLRKTSKRIKNIESTEFANLVAKEEDKEVIENENGNGNENGNEIQNENEIQNGNENEEIKERKPEYGFQTPKKRILKKKTTDIDLINDSIEKSGHTELDSPRNHRVVARINERMASIIIDFFNLVLGSSEECEMYWDVVLIPGVLKKFGFKADFSMIHKPALFLALQFHSGVEFVDTDEYDFSKENPIERNDFVAIHPKLKIFYNQKMLSSKFAKKYDKFSLNNEYNNAIQSLNVELAIQKSVYGIRTMQVSRILTKLSAIYFQKKDLSNSVLCANAALGASRKFYGDIAVTYLALMKAKYQSGDMKSALECFKYSMNILHYHLSENHPLLIDSYNEIAHLYQRDGNIQYALKFFTKALELCKKVLGGGHWKTAWCFFNVGRCHSQSTNFQEALVMMENGLVIISSLFGEKRLATSIFHFYAADILIKKGDLSTAKEHSMKSLETQKYVNQLVQESNQLRTNGIVSTFKDSLENQSLKRNQAQIEDVFRGCEKKYNDSEINVLLVKNILQVAYVHENLSEFLEANDFYQSALEILKDMEEDNVLEQIQHITRTVLNLQFKMLSLEKQYILEKIKVDQIQGKSQTLKFPITKELFEMVVIELFDQDSLKVYVDSLFDCVVQNGDKEALKKLKSLYLISIGEDLTMFN</sequence>
<dbReference type="SMART" id="SM00028">
    <property type="entry name" value="TPR"/>
    <property type="match status" value="5"/>
</dbReference>
<dbReference type="OrthoDB" id="626167at2759"/>
<gene>
    <name evidence="6" type="ORF">M0811_07670</name>
</gene>
<dbReference type="PROSITE" id="PS51823">
    <property type="entry name" value="CLU"/>
    <property type="match status" value="1"/>
</dbReference>
<feature type="repeat" description="TPR" evidence="2">
    <location>
        <begin position="865"/>
        <end position="898"/>
    </location>
</feature>
<evidence type="ECO:0000256" key="3">
    <source>
        <dbReference type="SAM" id="MobiDB-lite"/>
    </source>
</evidence>
<dbReference type="Gene3D" id="1.25.40.10">
    <property type="entry name" value="Tetratricopeptide repeat domain"/>
    <property type="match status" value="2"/>
</dbReference>
<evidence type="ECO:0000256" key="1">
    <source>
        <dbReference type="ARBA" id="ARBA00022490"/>
    </source>
</evidence>
<feature type="compositionally biased region" description="Low complexity" evidence="3">
    <location>
        <begin position="565"/>
        <end position="587"/>
    </location>
</feature>
<feature type="region of interest" description="Disordered" evidence="3">
    <location>
        <begin position="565"/>
        <end position="597"/>
    </location>
</feature>
<dbReference type="Gene3D" id="2.30.29.30">
    <property type="entry name" value="Pleckstrin-homology domain (PH domain)/Phosphotyrosine-binding domain (PTB)"/>
    <property type="match status" value="1"/>
</dbReference>
<evidence type="ECO:0000256" key="2">
    <source>
        <dbReference type="PROSITE-ProRule" id="PRU00339"/>
    </source>
</evidence>
<protein>
    <submittedName>
        <fullName evidence="6">Clustered mitochondria protein</fullName>
    </submittedName>
</protein>
<reference evidence="6" key="1">
    <citation type="submission" date="2022-10" db="EMBL/GenBank/DDBJ databases">
        <title>Novel sulphate-reducing endosymbionts in the free-living metamonad Anaeramoeba.</title>
        <authorList>
            <person name="Jerlstrom-Hultqvist J."/>
            <person name="Cepicka I."/>
            <person name="Gallot-Lavallee L."/>
            <person name="Salas-Leiva D."/>
            <person name="Curtis B.A."/>
            <person name="Zahonova K."/>
            <person name="Pipaliya S."/>
            <person name="Dacks J."/>
            <person name="Roger A.J."/>
        </authorList>
    </citation>
    <scope>NUCLEOTIDE SEQUENCE</scope>
    <source>
        <strain evidence="6">BMAN</strain>
    </source>
</reference>
<dbReference type="PANTHER" id="PTHR12601:SF6">
    <property type="entry name" value="CLUSTERED MITOCHONDRIA PROTEIN HOMOLOG"/>
    <property type="match status" value="1"/>
</dbReference>
<feature type="region of interest" description="Disordered" evidence="3">
    <location>
        <begin position="135"/>
        <end position="162"/>
    </location>
</feature>
<dbReference type="SUPFAM" id="SSF50729">
    <property type="entry name" value="PH domain-like"/>
    <property type="match status" value="1"/>
</dbReference>
<dbReference type="EMBL" id="JAPDFW010000067">
    <property type="protein sequence ID" value="KAJ5074966.1"/>
    <property type="molecule type" value="Genomic_DNA"/>
</dbReference>
<dbReference type="AlphaFoldDB" id="A0A9Q0RC48"/>
<dbReference type="PROSITE" id="PS50003">
    <property type="entry name" value="PH_DOMAIN"/>
    <property type="match status" value="1"/>
</dbReference>